<proteinExistence type="inferred from homology"/>
<comment type="caution">
    <text evidence="8">The sequence shown here is derived from an EMBL/GenBank/DDBJ whole genome shotgun (WGS) entry which is preliminary data.</text>
</comment>
<evidence type="ECO:0000256" key="4">
    <source>
        <dbReference type="ARBA" id="ARBA00022692"/>
    </source>
</evidence>
<evidence type="ECO:0000256" key="7">
    <source>
        <dbReference type="SAM" id="Phobius"/>
    </source>
</evidence>
<gene>
    <name evidence="8" type="ORF">UU82_C0042G0002</name>
</gene>
<dbReference type="EMBL" id="LCCC01000042">
    <property type="protein sequence ID" value="KKS23041.1"/>
    <property type="molecule type" value="Genomic_DNA"/>
</dbReference>
<evidence type="ECO:0000313" key="9">
    <source>
        <dbReference type="Proteomes" id="UP000033949"/>
    </source>
</evidence>
<dbReference type="AlphaFoldDB" id="A0A0G0ZLU6"/>
<protein>
    <recommendedName>
        <fullName evidence="10">DoxX family protein</fullName>
    </recommendedName>
</protein>
<dbReference type="PANTHER" id="PTHR33452:SF1">
    <property type="entry name" value="INNER MEMBRANE PROTEIN YPHA-RELATED"/>
    <property type="match status" value="1"/>
</dbReference>
<dbReference type="PANTHER" id="PTHR33452">
    <property type="entry name" value="OXIDOREDUCTASE CATD-RELATED"/>
    <property type="match status" value="1"/>
</dbReference>
<evidence type="ECO:0000256" key="5">
    <source>
        <dbReference type="ARBA" id="ARBA00022989"/>
    </source>
</evidence>
<accession>A0A0G0ZLU6</accession>
<feature type="transmembrane region" description="Helical" evidence="7">
    <location>
        <begin position="83"/>
        <end position="101"/>
    </location>
</feature>
<dbReference type="Pfam" id="PF07681">
    <property type="entry name" value="DoxX"/>
    <property type="match status" value="1"/>
</dbReference>
<evidence type="ECO:0000256" key="6">
    <source>
        <dbReference type="ARBA" id="ARBA00023136"/>
    </source>
</evidence>
<reference evidence="8 9" key="1">
    <citation type="journal article" date="2015" name="Nature">
        <title>rRNA introns, odd ribosomes, and small enigmatic genomes across a large radiation of phyla.</title>
        <authorList>
            <person name="Brown C.T."/>
            <person name="Hug L.A."/>
            <person name="Thomas B.C."/>
            <person name="Sharon I."/>
            <person name="Castelle C.J."/>
            <person name="Singh A."/>
            <person name="Wilkins M.J."/>
            <person name="Williams K.H."/>
            <person name="Banfield J.F."/>
        </authorList>
    </citation>
    <scope>NUCLEOTIDE SEQUENCE [LARGE SCALE GENOMIC DNA]</scope>
</reference>
<dbReference type="InterPro" id="IPR032808">
    <property type="entry name" value="DoxX"/>
</dbReference>
<feature type="transmembrane region" description="Helical" evidence="7">
    <location>
        <begin position="57"/>
        <end position="76"/>
    </location>
</feature>
<organism evidence="8 9">
    <name type="scientific">Candidatus Nomurabacteria bacterium GW2011_GWC2_41_8</name>
    <dbReference type="NCBI Taxonomy" id="1618755"/>
    <lineage>
        <taxon>Bacteria</taxon>
        <taxon>Candidatus Nomuraibacteriota</taxon>
    </lineage>
</organism>
<keyword evidence="5 7" id="KW-1133">Transmembrane helix</keyword>
<feature type="transmembrane region" description="Helical" evidence="7">
    <location>
        <begin position="21"/>
        <end position="45"/>
    </location>
</feature>
<evidence type="ECO:0008006" key="10">
    <source>
        <dbReference type="Google" id="ProtNLM"/>
    </source>
</evidence>
<evidence type="ECO:0000256" key="3">
    <source>
        <dbReference type="ARBA" id="ARBA00022475"/>
    </source>
</evidence>
<evidence type="ECO:0000256" key="2">
    <source>
        <dbReference type="ARBA" id="ARBA00006679"/>
    </source>
</evidence>
<keyword evidence="4 7" id="KW-0812">Transmembrane</keyword>
<comment type="subcellular location">
    <subcellularLocation>
        <location evidence="1">Cell membrane</location>
        <topology evidence="1">Multi-pass membrane protein</topology>
    </subcellularLocation>
</comment>
<dbReference type="GO" id="GO:0005886">
    <property type="term" value="C:plasma membrane"/>
    <property type="evidence" value="ECO:0007669"/>
    <property type="project" value="UniProtKB-SubCell"/>
</dbReference>
<comment type="similarity">
    <text evidence="2">Belongs to the DoxX family.</text>
</comment>
<dbReference type="Proteomes" id="UP000033949">
    <property type="component" value="Unassembled WGS sequence"/>
</dbReference>
<keyword evidence="6 7" id="KW-0472">Membrane</keyword>
<sequence length="136" mass="15158">MEIDESIFNKMKSSAPIILRIGLSLVFLWFGSQQLLHASMWVGLIPEWVLSLSQLSAATWVLFNGAFEIVFGLCLLAGYFTRITALLLAFHLLGIIFTVGYNDIGVRDFGLSMAAISIFLYGNDSWCLDRFLAKKG</sequence>
<dbReference type="InterPro" id="IPR051907">
    <property type="entry name" value="DoxX-like_oxidoreductase"/>
</dbReference>
<keyword evidence="3" id="KW-1003">Cell membrane</keyword>
<evidence type="ECO:0000256" key="1">
    <source>
        <dbReference type="ARBA" id="ARBA00004651"/>
    </source>
</evidence>
<name>A0A0G0ZLU6_9BACT</name>
<evidence type="ECO:0000313" key="8">
    <source>
        <dbReference type="EMBL" id="KKS23041.1"/>
    </source>
</evidence>